<reference evidence="2" key="1">
    <citation type="submission" date="2017-02" db="EMBL/GenBank/DDBJ databases">
        <authorList>
            <person name="Varghese N."/>
            <person name="Submissions S."/>
        </authorList>
    </citation>
    <scope>NUCLEOTIDE SEQUENCE [LARGE SCALE GENOMIC DNA]</scope>
    <source>
        <strain evidence="2">DSM 24091</strain>
    </source>
</reference>
<dbReference type="OrthoDB" id="9801773at2"/>
<dbReference type="STRING" id="1513896.SAMN05660841_02133"/>
<dbReference type="AlphaFoldDB" id="A0A1T5DS48"/>
<dbReference type="InterPro" id="IPR036291">
    <property type="entry name" value="NAD(P)-bd_dom_sf"/>
</dbReference>
<organism evidence="1 2">
    <name type="scientific">Sphingobacterium nematocida</name>
    <dbReference type="NCBI Taxonomy" id="1513896"/>
    <lineage>
        <taxon>Bacteria</taxon>
        <taxon>Pseudomonadati</taxon>
        <taxon>Bacteroidota</taxon>
        <taxon>Sphingobacteriia</taxon>
        <taxon>Sphingobacteriales</taxon>
        <taxon>Sphingobacteriaceae</taxon>
        <taxon>Sphingobacterium</taxon>
    </lineage>
</organism>
<dbReference type="SUPFAM" id="SSF51735">
    <property type="entry name" value="NAD(P)-binding Rossmann-fold domains"/>
    <property type="match status" value="1"/>
</dbReference>
<dbReference type="NCBIfam" id="TIGR01777">
    <property type="entry name" value="yfcH"/>
    <property type="match status" value="1"/>
</dbReference>
<sequence>MKIVLAGGSGHLGRLLASAFLTSGMEVFILTRDKGVMADNNGVTPIYWDGETIGEWVEQLENVDTLINLTGKSIQCRFTEQNKRSLCDSRIGPTKLLGQAIQQLKSPPRLWINFSGISIFGGQGGLHSEESMSYGSDFLAILAQKWEKAFKQVDLTDTKKVILRISPVLTKDSGMFSELYPLVKKGLGGAVGDGGQMVSWIHEADLIQMVLWIIGLDQPAPIYHACSPHPVRNAEFMKTFREQAKVSFGVGMPTPLAYIGAFFKGIDASLLLQTVAVTTKTTIEDGFKFKYSYLHSALAQLIKST</sequence>
<accession>A0A1T5DS48</accession>
<protein>
    <recommendedName>
        <fullName evidence="3">TIGR01777 family protein</fullName>
    </recommendedName>
</protein>
<dbReference type="PANTHER" id="PTHR11092">
    <property type="entry name" value="SUGAR NUCLEOTIDE EPIMERASE RELATED"/>
    <property type="match status" value="1"/>
</dbReference>
<evidence type="ECO:0008006" key="3">
    <source>
        <dbReference type="Google" id="ProtNLM"/>
    </source>
</evidence>
<dbReference type="RefSeq" id="WP_079643066.1">
    <property type="nucleotide sequence ID" value="NZ_FUZF01000008.1"/>
</dbReference>
<dbReference type="Proteomes" id="UP000190150">
    <property type="component" value="Unassembled WGS sequence"/>
</dbReference>
<dbReference type="InterPro" id="IPR010099">
    <property type="entry name" value="SDR39U1"/>
</dbReference>
<evidence type="ECO:0000313" key="2">
    <source>
        <dbReference type="Proteomes" id="UP000190150"/>
    </source>
</evidence>
<gene>
    <name evidence="1" type="ORF">SAMN05660841_02133</name>
</gene>
<keyword evidence="2" id="KW-1185">Reference proteome</keyword>
<dbReference type="EMBL" id="FUZF01000008">
    <property type="protein sequence ID" value="SKB74525.1"/>
    <property type="molecule type" value="Genomic_DNA"/>
</dbReference>
<dbReference type="Gene3D" id="3.40.50.720">
    <property type="entry name" value="NAD(P)-binding Rossmann-like Domain"/>
    <property type="match status" value="1"/>
</dbReference>
<evidence type="ECO:0000313" key="1">
    <source>
        <dbReference type="EMBL" id="SKB74525.1"/>
    </source>
</evidence>
<name>A0A1T5DS48_9SPHI</name>
<dbReference type="PANTHER" id="PTHR11092:SF0">
    <property type="entry name" value="EPIMERASE FAMILY PROTEIN SDR39U1"/>
    <property type="match status" value="1"/>
</dbReference>
<proteinExistence type="predicted"/>